<organism evidence="2 3">
    <name type="scientific">Sciurus vulgaris</name>
    <name type="common">Eurasian red squirrel</name>
    <dbReference type="NCBI Taxonomy" id="55149"/>
    <lineage>
        <taxon>Eukaryota</taxon>
        <taxon>Metazoa</taxon>
        <taxon>Chordata</taxon>
        <taxon>Craniata</taxon>
        <taxon>Vertebrata</taxon>
        <taxon>Euteleostomi</taxon>
        <taxon>Mammalia</taxon>
        <taxon>Eutheria</taxon>
        <taxon>Euarchontoglires</taxon>
        <taxon>Glires</taxon>
        <taxon>Rodentia</taxon>
        <taxon>Sciuromorpha</taxon>
        <taxon>Sciuridae</taxon>
        <taxon>Sciurinae</taxon>
        <taxon>Sciurini</taxon>
        <taxon>Sciurus</taxon>
    </lineage>
</organism>
<evidence type="ECO:0000313" key="3">
    <source>
        <dbReference type="Proteomes" id="UP000694564"/>
    </source>
</evidence>
<dbReference type="OrthoDB" id="10062876at2759"/>
<keyword evidence="3" id="KW-1185">Reference proteome</keyword>
<reference evidence="2" key="3">
    <citation type="submission" date="2025-09" db="UniProtKB">
        <authorList>
            <consortium name="Ensembl"/>
        </authorList>
    </citation>
    <scope>IDENTIFICATION</scope>
</reference>
<feature type="region of interest" description="Disordered" evidence="1">
    <location>
        <begin position="1"/>
        <end position="24"/>
    </location>
</feature>
<dbReference type="Ensembl" id="ENSSVLT00005001910.1">
    <property type="protein sequence ID" value="ENSSVLP00005001730.1"/>
    <property type="gene ID" value="ENSSVLG00005001437.1"/>
</dbReference>
<dbReference type="AlphaFoldDB" id="A0A8D2ANR3"/>
<protein>
    <submittedName>
        <fullName evidence="2">Uncharacterized protein</fullName>
    </submittedName>
</protein>
<accession>A0A8D2ANR3</accession>
<reference evidence="2" key="2">
    <citation type="submission" date="2025-08" db="UniProtKB">
        <authorList>
            <consortium name="Ensembl"/>
        </authorList>
    </citation>
    <scope>IDENTIFICATION</scope>
</reference>
<name>A0A8D2ANR3_SCIVU</name>
<sequence length="84" mass="9088">MEARELGNPAPNYHLLPEASRPKVEEDVSLPPQVSSEAMQLKKEISLLNGVLLSCLVSHYIAEGGLKLAILLPELPQSLGLQVC</sequence>
<dbReference type="Proteomes" id="UP000694564">
    <property type="component" value="Chromosome 1"/>
</dbReference>
<evidence type="ECO:0000313" key="2">
    <source>
        <dbReference type="Ensembl" id="ENSSVLP00005001730.1"/>
    </source>
</evidence>
<evidence type="ECO:0000256" key="1">
    <source>
        <dbReference type="SAM" id="MobiDB-lite"/>
    </source>
</evidence>
<reference evidence="2" key="1">
    <citation type="submission" date="2020-06" db="EMBL/GenBank/DDBJ databases">
        <authorList>
            <consortium name="Wellcome Sanger Institute Data Sharing"/>
        </authorList>
    </citation>
    <scope>NUCLEOTIDE SEQUENCE [LARGE SCALE GENOMIC DNA]</scope>
</reference>
<proteinExistence type="predicted"/>